<protein>
    <submittedName>
        <fullName evidence="2">Uncharacterized protein</fullName>
    </submittedName>
</protein>
<gene>
    <name evidence="2" type="ORF">CBR_g39402</name>
</gene>
<evidence type="ECO:0000313" key="3">
    <source>
        <dbReference type="Proteomes" id="UP000265515"/>
    </source>
</evidence>
<name>A0A388LRQ8_CHABU</name>
<evidence type="ECO:0000256" key="1">
    <source>
        <dbReference type="SAM" id="MobiDB-lite"/>
    </source>
</evidence>
<comment type="caution">
    <text evidence="2">The sequence shown here is derived from an EMBL/GenBank/DDBJ whole genome shotgun (WGS) entry which is preliminary data.</text>
</comment>
<evidence type="ECO:0000313" key="2">
    <source>
        <dbReference type="EMBL" id="GBG84939.1"/>
    </source>
</evidence>
<feature type="compositionally biased region" description="Gly residues" evidence="1">
    <location>
        <begin position="96"/>
        <end position="113"/>
    </location>
</feature>
<dbReference type="EMBL" id="BFEA01000498">
    <property type="protein sequence ID" value="GBG84939.1"/>
    <property type="molecule type" value="Genomic_DNA"/>
</dbReference>
<sequence>MMAAGHFCVPPASGAFQEFGAANREPLDDGNVMEGEGLLEFGKQEEDVLMVLVREGGDLGEECWRGRSGEGIEVKGVWMTCWQREVDVDEEVRGVDGWGKGDGARGGGGGQGGDDLDGGGGVLLFHGGYRVGKAGDGRLEEVEGGLHGVHEGEKGGGVSGGLLGRSLLASKFATEAIDRLVVDGVHVDAIPRPSPRKRPGRWRLLEKRAVMTWRHLQWR</sequence>
<dbReference type="Gramene" id="GBG84939">
    <property type="protein sequence ID" value="GBG84939"/>
    <property type="gene ID" value="CBR_g39402"/>
</dbReference>
<dbReference type="Proteomes" id="UP000265515">
    <property type="component" value="Unassembled WGS sequence"/>
</dbReference>
<organism evidence="2 3">
    <name type="scientific">Chara braunii</name>
    <name type="common">Braun's stonewort</name>
    <dbReference type="NCBI Taxonomy" id="69332"/>
    <lineage>
        <taxon>Eukaryota</taxon>
        <taxon>Viridiplantae</taxon>
        <taxon>Streptophyta</taxon>
        <taxon>Charophyceae</taxon>
        <taxon>Charales</taxon>
        <taxon>Characeae</taxon>
        <taxon>Chara</taxon>
    </lineage>
</organism>
<dbReference type="AlphaFoldDB" id="A0A388LRQ8"/>
<proteinExistence type="predicted"/>
<reference evidence="2 3" key="1">
    <citation type="journal article" date="2018" name="Cell">
        <title>The Chara Genome: Secondary Complexity and Implications for Plant Terrestrialization.</title>
        <authorList>
            <person name="Nishiyama T."/>
            <person name="Sakayama H."/>
            <person name="Vries J.D."/>
            <person name="Buschmann H."/>
            <person name="Saint-Marcoux D."/>
            <person name="Ullrich K.K."/>
            <person name="Haas F.B."/>
            <person name="Vanderstraeten L."/>
            <person name="Becker D."/>
            <person name="Lang D."/>
            <person name="Vosolsobe S."/>
            <person name="Rombauts S."/>
            <person name="Wilhelmsson P.K.I."/>
            <person name="Janitza P."/>
            <person name="Kern R."/>
            <person name="Heyl A."/>
            <person name="Rumpler F."/>
            <person name="Villalobos L.I.A.C."/>
            <person name="Clay J.M."/>
            <person name="Skokan R."/>
            <person name="Toyoda A."/>
            <person name="Suzuki Y."/>
            <person name="Kagoshima H."/>
            <person name="Schijlen E."/>
            <person name="Tajeshwar N."/>
            <person name="Catarino B."/>
            <person name="Hetherington A.J."/>
            <person name="Saltykova A."/>
            <person name="Bonnot C."/>
            <person name="Breuninger H."/>
            <person name="Symeonidi A."/>
            <person name="Radhakrishnan G.V."/>
            <person name="Van Nieuwerburgh F."/>
            <person name="Deforce D."/>
            <person name="Chang C."/>
            <person name="Karol K.G."/>
            <person name="Hedrich R."/>
            <person name="Ulvskov P."/>
            <person name="Glockner G."/>
            <person name="Delwiche C.F."/>
            <person name="Petrasek J."/>
            <person name="Van de Peer Y."/>
            <person name="Friml J."/>
            <person name="Beilby M."/>
            <person name="Dolan L."/>
            <person name="Kohara Y."/>
            <person name="Sugano S."/>
            <person name="Fujiyama A."/>
            <person name="Delaux P.-M."/>
            <person name="Quint M."/>
            <person name="TheiBen G."/>
            <person name="Hagemann M."/>
            <person name="Harholt J."/>
            <person name="Dunand C."/>
            <person name="Zachgo S."/>
            <person name="Langdale J."/>
            <person name="Maumus F."/>
            <person name="Straeten D.V.D."/>
            <person name="Gould S.B."/>
            <person name="Rensing S.A."/>
        </authorList>
    </citation>
    <scope>NUCLEOTIDE SEQUENCE [LARGE SCALE GENOMIC DNA]</scope>
    <source>
        <strain evidence="2 3">S276</strain>
    </source>
</reference>
<accession>A0A388LRQ8</accession>
<feature type="region of interest" description="Disordered" evidence="1">
    <location>
        <begin position="94"/>
        <end position="113"/>
    </location>
</feature>
<keyword evidence="3" id="KW-1185">Reference proteome</keyword>